<gene>
    <name evidence="6" type="ORF">ENW55_00220</name>
</gene>
<comment type="similarity">
    <text evidence="1">Belongs to the SorC transcriptional regulatory family.</text>
</comment>
<reference evidence="6" key="1">
    <citation type="journal article" date="2020" name="mSystems">
        <title>Genome- and Community-Level Interaction Insights into Carbon Utilization and Element Cycling Functions of Hydrothermarchaeota in Hydrothermal Sediment.</title>
        <authorList>
            <person name="Zhou Z."/>
            <person name="Liu Y."/>
            <person name="Xu W."/>
            <person name="Pan J."/>
            <person name="Luo Z.H."/>
            <person name="Li M."/>
        </authorList>
    </citation>
    <scope>NUCLEOTIDE SEQUENCE [LARGE SCALE GENOMIC DNA]</scope>
    <source>
        <strain evidence="6">SpSt-86</strain>
    </source>
</reference>
<dbReference type="Gene3D" id="1.10.10.60">
    <property type="entry name" value="Homeodomain-like"/>
    <property type="match status" value="1"/>
</dbReference>
<comment type="caution">
    <text evidence="6">The sequence shown here is derived from an EMBL/GenBank/DDBJ whole genome shotgun (WGS) entry which is preliminary data.</text>
</comment>
<keyword evidence="2" id="KW-0805">Transcription regulation</keyword>
<evidence type="ECO:0000256" key="4">
    <source>
        <dbReference type="ARBA" id="ARBA00023163"/>
    </source>
</evidence>
<dbReference type="GO" id="GO:0030246">
    <property type="term" value="F:carbohydrate binding"/>
    <property type="evidence" value="ECO:0007669"/>
    <property type="project" value="InterPro"/>
</dbReference>
<name>A0A832MM86_9THEM</name>
<keyword evidence="3" id="KW-0238">DNA-binding</keyword>
<evidence type="ECO:0000256" key="2">
    <source>
        <dbReference type="ARBA" id="ARBA00023015"/>
    </source>
</evidence>
<dbReference type="GO" id="GO:0003677">
    <property type="term" value="F:DNA binding"/>
    <property type="evidence" value="ECO:0007669"/>
    <property type="project" value="UniProtKB-KW"/>
</dbReference>
<evidence type="ECO:0000313" key="6">
    <source>
        <dbReference type="EMBL" id="HGZ78394.1"/>
    </source>
</evidence>
<dbReference type="InterPro" id="IPR051054">
    <property type="entry name" value="SorC_transcr_regulators"/>
</dbReference>
<organism evidence="6">
    <name type="scientific">Pseudothermotoga hypogea</name>
    <dbReference type="NCBI Taxonomy" id="57487"/>
    <lineage>
        <taxon>Bacteria</taxon>
        <taxon>Thermotogati</taxon>
        <taxon>Thermotogota</taxon>
        <taxon>Thermotogae</taxon>
        <taxon>Thermotogales</taxon>
        <taxon>Thermotogaceae</taxon>
        <taxon>Pseudothermotoga</taxon>
    </lineage>
</organism>
<dbReference type="Pfam" id="PF04198">
    <property type="entry name" value="Sugar-bind"/>
    <property type="match status" value="1"/>
</dbReference>
<evidence type="ECO:0000259" key="5">
    <source>
        <dbReference type="Pfam" id="PF04198"/>
    </source>
</evidence>
<evidence type="ECO:0000256" key="1">
    <source>
        <dbReference type="ARBA" id="ARBA00010466"/>
    </source>
</evidence>
<dbReference type="PANTHER" id="PTHR34294">
    <property type="entry name" value="TRANSCRIPTIONAL REGULATOR-RELATED"/>
    <property type="match status" value="1"/>
</dbReference>
<dbReference type="InterPro" id="IPR037171">
    <property type="entry name" value="NagB/RpiA_transferase-like"/>
</dbReference>
<evidence type="ECO:0000256" key="3">
    <source>
        <dbReference type="ARBA" id="ARBA00023125"/>
    </source>
</evidence>
<dbReference type="EMBL" id="DTKQ01000002">
    <property type="protein sequence ID" value="HGZ78394.1"/>
    <property type="molecule type" value="Genomic_DNA"/>
</dbReference>
<sequence length="322" mass="37449">MTISDDLLFEVAFDYYVKKMLQKDIAKKLGVSRVQVSKYLKMAEERKIVRIEIVPPRISEQLEQQYRKLFEEKFGFDRLVLTTGHSNNQLLLQSLARRTWEFLSELPADELNIGIGWGTTMFTVATYDFTLDRPNWRVVPLSGGTFRLSDKHFDSNFIAQNFADHLRARMVPVYFPFLMDSVEQKQQIQSSEEFAYINSLWNKLDVIICSVGYSISRSPLFRQNVFDGSILDRLERLGIVGDVLTHYFDIEGKVHDLEFMHRVNNITMEQYMKAKKRIVVAGGFHKIESIVGLLRGKLADVLITDTNTARNVIEFVSERDWR</sequence>
<dbReference type="SUPFAM" id="SSF100950">
    <property type="entry name" value="NagB/RpiA/CoA transferase-like"/>
    <property type="match status" value="1"/>
</dbReference>
<dbReference type="InterPro" id="IPR007324">
    <property type="entry name" value="Sugar-bd_dom_put"/>
</dbReference>
<dbReference type="PANTHER" id="PTHR34294:SF1">
    <property type="entry name" value="TRANSCRIPTIONAL REGULATOR LSRR"/>
    <property type="match status" value="1"/>
</dbReference>
<dbReference type="AlphaFoldDB" id="A0A832MM86"/>
<feature type="domain" description="Sugar-binding" evidence="5">
    <location>
        <begin position="66"/>
        <end position="313"/>
    </location>
</feature>
<protein>
    <submittedName>
        <fullName evidence="6">Transcriptional regulator</fullName>
    </submittedName>
</protein>
<keyword evidence="4" id="KW-0804">Transcription</keyword>
<accession>A0A832MM86</accession>
<dbReference type="Gene3D" id="3.40.50.1360">
    <property type="match status" value="1"/>
</dbReference>
<proteinExistence type="inferred from homology"/>